<dbReference type="InterPro" id="IPR002464">
    <property type="entry name" value="DNA/RNA_helicase_DEAH_CS"/>
</dbReference>
<evidence type="ECO:0000313" key="23">
    <source>
        <dbReference type="RefSeq" id="XP_029638828.1"/>
    </source>
</evidence>
<reference evidence="23" key="1">
    <citation type="submission" date="2025-08" db="UniProtKB">
        <authorList>
            <consortium name="RefSeq"/>
        </authorList>
    </citation>
    <scope>IDENTIFICATION</scope>
</reference>
<feature type="compositionally biased region" description="Basic and acidic residues" evidence="19">
    <location>
        <begin position="587"/>
        <end position="603"/>
    </location>
</feature>
<evidence type="ECO:0000256" key="5">
    <source>
        <dbReference type="ARBA" id="ARBA00005446"/>
    </source>
</evidence>
<keyword evidence="22" id="KW-1185">Reference proteome</keyword>
<dbReference type="InterPro" id="IPR036388">
    <property type="entry name" value="WH-like_DNA-bd_sf"/>
</dbReference>
<dbReference type="PROSITE" id="PS51194">
    <property type="entry name" value="HELICASE_CTER"/>
    <property type="match status" value="1"/>
</dbReference>
<dbReference type="GO" id="GO:0016787">
    <property type="term" value="F:hydrolase activity"/>
    <property type="evidence" value="ECO:0007669"/>
    <property type="project" value="UniProtKB-KW"/>
</dbReference>
<evidence type="ECO:0000256" key="7">
    <source>
        <dbReference type="ARBA" id="ARBA00022741"/>
    </source>
</evidence>
<evidence type="ECO:0000256" key="6">
    <source>
        <dbReference type="ARBA" id="ARBA00022723"/>
    </source>
</evidence>
<dbReference type="EC" id="5.6.2.4" evidence="17"/>
<organism evidence="22 23">
    <name type="scientific">Octopus sinensis</name>
    <name type="common">East Asian common octopus</name>
    <dbReference type="NCBI Taxonomy" id="2607531"/>
    <lineage>
        <taxon>Eukaryota</taxon>
        <taxon>Metazoa</taxon>
        <taxon>Spiralia</taxon>
        <taxon>Lophotrochozoa</taxon>
        <taxon>Mollusca</taxon>
        <taxon>Cephalopoda</taxon>
        <taxon>Coleoidea</taxon>
        <taxon>Octopodiformes</taxon>
        <taxon>Octopoda</taxon>
        <taxon>Incirrata</taxon>
        <taxon>Octopodidae</taxon>
        <taxon>Octopus</taxon>
    </lineage>
</organism>
<dbReference type="GO" id="GO:0009378">
    <property type="term" value="F:four-way junction helicase activity"/>
    <property type="evidence" value="ECO:0007669"/>
    <property type="project" value="TreeGrafter"/>
</dbReference>
<feature type="domain" description="Helicase ATP-binding" evidence="20">
    <location>
        <begin position="89"/>
        <end position="264"/>
    </location>
</feature>
<dbReference type="CDD" id="cd18794">
    <property type="entry name" value="SF2_C_RecQ"/>
    <property type="match status" value="1"/>
</dbReference>
<keyword evidence="6" id="KW-0479">Metal-binding</keyword>
<dbReference type="GO" id="GO:0005634">
    <property type="term" value="C:nucleus"/>
    <property type="evidence" value="ECO:0007669"/>
    <property type="project" value="UniProtKB-SubCell"/>
</dbReference>
<name>A0A6P7SLF2_9MOLL</name>
<keyword evidence="9 17" id="KW-0347">Helicase</keyword>
<evidence type="ECO:0000256" key="11">
    <source>
        <dbReference type="ARBA" id="ARBA00022840"/>
    </source>
</evidence>
<dbReference type="InterPro" id="IPR032284">
    <property type="entry name" value="RecQ_Zn-bd"/>
</dbReference>
<accession>A0A6P7SLF2</accession>
<dbReference type="InterPro" id="IPR027417">
    <property type="entry name" value="P-loop_NTPase"/>
</dbReference>
<comment type="subcellular location">
    <subcellularLocation>
        <location evidence="4 17">Nucleus</location>
    </subcellularLocation>
</comment>
<feature type="coiled-coil region" evidence="18">
    <location>
        <begin position="1"/>
        <end position="28"/>
    </location>
</feature>
<evidence type="ECO:0000256" key="4">
    <source>
        <dbReference type="ARBA" id="ARBA00004123"/>
    </source>
</evidence>
<evidence type="ECO:0000256" key="18">
    <source>
        <dbReference type="SAM" id="Coils"/>
    </source>
</evidence>
<feature type="domain" description="Helicase C-terminal" evidence="21">
    <location>
        <begin position="285"/>
        <end position="437"/>
    </location>
</feature>
<dbReference type="GO" id="GO:0005737">
    <property type="term" value="C:cytoplasm"/>
    <property type="evidence" value="ECO:0007669"/>
    <property type="project" value="TreeGrafter"/>
</dbReference>
<keyword evidence="12" id="KW-0238">DNA-binding</keyword>
<dbReference type="Gene3D" id="1.10.10.10">
    <property type="entry name" value="Winged helix-like DNA-binding domain superfamily/Winged helix DNA-binding domain"/>
    <property type="match status" value="1"/>
</dbReference>
<comment type="similarity">
    <text evidence="5 17">Belongs to the helicase family. RecQ subfamily.</text>
</comment>
<dbReference type="GO" id="GO:0043138">
    <property type="term" value="F:3'-5' DNA helicase activity"/>
    <property type="evidence" value="ECO:0007669"/>
    <property type="project" value="UniProtKB-EC"/>
</dbReference>
<comment type="cofactor">
    <cofactor evidence="2">
        <name>Mg(2+)</name>
        <dbReference type="ChEBI" id="CHEBI:18420"/>
    </cofactor>
</comment>
<evidence type="ECO:0000256" key="10">
    <source>
        <dbReference type="ARBA" id="ARBA00022833"/>
    </source>
</evidence>
<dbReference type="AlphaFoldDB" id="A0A6P7SLF2"/>
<evidence type="ECO:0000256" key="9">
    <source>
        <dbReference type="ARBA" id="ARBA00022806"/>
    </source>
</evidence>
<comment type="cofactor">
    <cofactor evidence="3">
        <name>Zn(2+)</name>
        <dbReference type="ChEBI" id="CHEBI:29105"/>
    </cofactor>
</comment>
<dbReference type="SMART" id="SM00487">
    <property type="entry name" value="DEXDc"/>
    <property type="match status" value="1"/>
</dbReference>
<dbReference type="GO" id="GO:0005524">
    <property type="term" value="F:ATP binding"/>
    <property type="evidence" value="ECO:0007669"/>
    <property type="project" value="UniProtKB-KW"/>
</dbReference>
<dbReference type="KEGG" id="osn:115213964"/>
<evidence type="ECO:0000256" key="15">
    <source>
        <dbReference type="ARBA" id="ARBA00034617"/>
    </source>
</evidence>
<comment type="catalytic activity">
    <reaction evidence="16">
        <text>ATP + H2O = ADP + phosphate + H(+)</text>
        <dbReference type="Rhea" id="RHEA:13065"/>
        <dbReference type="ChEBI" id="CHEBI:15377"/>
        <dbReference type="ChEBI" id="CHEBI:15378"/>
        <dbReference type="ChEBI" id="CHEBI:30616"/>
        <dbReference type="ChEBI" id="CHEBI:43474"/>
        <dbReference type="ChEBI" id="CHEBI:456216"/>
    </reaction>
    <physiologicalReaction direction="left-to-right" evidence="16">
        <dbReference type="Rhea" id="RHEA:13066"/>
    </physiologicalReaction>
</comment>
<evidence type="ECO:0000259" key="20">
    <source>
        <dbReference type="PROSITE" id="PS51192"/>
    </source>
</evidence>
<dbReference type="SMART" id="SM00490">
    <property type="entry name" value="HELICc"/>
    <property type="match status" value="1"/>
</dbReference>
<evidence type="ECO:0000256" key="1">
    <source>
        <dbReference type="ARBA" id="ARBA00001936"/>
    </source>
</evidence>
<dbReference type="Proteomes" id="UP000515154">
    <property type="component" value="Linkage group LG7"/>
</dbReference>
<dbReference type="InterPro" id="IPR014001">
    <property type="entry name" value="Helicase_ATP-bd"/>
</dbReference>
<feature type="region of interest" description="Disordered" evidence="19">
    <location>
        <begin position="587"/>
        <end position="663"/>
    </location>
</feature>
<dbReference type="NCBIfam" id="TIGR00614">
    <property type="entry name" value="recQ_fam"/>
    <property type="match status" value="1"/>
</dbReference>
<feature type="compositionally biased region" description="Acidic residues" evidence="19">
    <location>
        <begin position="632"/>
        <end position="647"/>
    </location>
</feature>
<dbReference type="PANTHER" id="PTHR13710:SF105">
    <property type="entry name" value="ATP-DEPENDENT DNA HELICASE Q1"/>
    <property type="match status" value="1"/>
</dbReference>
<evidence type="ECO:0000256" key="14">
    <source>
        <dbReference type="ARBA" id="ARBA00023242"/>
    </source>
</evidence>
<keyword evidence="7 17" id="KW-0547">Nucleotide-binding</keyword>
<comment type="cofactor">
    <cofactor evidence="1">
        <name>Mn(2+)</name>
        <dbReference type="ChEBI" id="CHEBI:29035"/>
    </cofactor>
</comment>
<evidence type="ECO:0000256" key="17">
    <source>
        <dbReference type="RuleBase" id="RU364117"/>
    </source>
</evidence>
<gene>
    <name evidence="23" type="primary">LOC115213964</name>
</gene>
<dbReference type="GO" id="GO:0046872">
    <property type="term" value="F:metal ion binding"/>
    <property type="evidence" value="ECO:0007669"/>
    <property type="project" value="UniProtKB-KW"/>
</dbReference>
<dbReference type="PANTHER" id="PTHR13710">
    <property type="entry name" value="DNA HELICASE RECQ FAMILY MEMBER"/>
    <property type="match status" value="1"/>
</dbReference>
<dbReference type="SUPFAM" id="SSF52540">
    <property type="entry name" value="P-loop containing nucleoside triphosphate hydrolases"/>
    <property type="match status" value="1"/>
</dbReference>
<dbReference type="PROSITE" id="PS00690">
    <property type="entry name" value="DEAH_ATP_HELICASE"/>
    <property type="match status" value="1"/>
</dbReference>
<dbReference type="FunFam" id="3.40.50.300:FF:000596">
    <property type="entry name" value="ATP-dependent DNA helicase"/>
    <property type="match status" value="1"/>
</dbReference>
<dbReference type="GO" id="GO:0003677">
    <property type="term" value="F:DNA binding"/>
    <property type="evidence" value="ECO:0007669"/>
    <property type="project" value="UniProtKB-KW"/>
</dbReference>
<dbReference type="GO" id="GO:0000724">
    <property type="term" value="P:double-strand break repair via homologous recombination"/>
    <property type="evidence" value="ECO:0007669"/>
    <property type="project" value="TreeGrafter"/>
</dbReference>
<evidence type="ECO:0000256" key="2">
    <source>
        <dbReference type="ARBA" id="ARBA00001946"/>
    </source>
</evidence>
<dbReference type="InterPro" id="IPR004589">
    <property type="entry name" value="DNA_helicase_ATP-dep_RecQ"/>
</dbReference>
<dbReference type="Gene3D" id="3.40.50.300">
    <property type="entry name" value="P-loop containing nucleotide triphosphate hydrolases"/>
    <property type="match status" value="2"/>
</dbReference>
<dbReference type="InterPro" id="IPR001650">
    <property type="entry name" value="Helicase_C-like"/>
</dbReference>
<dbReference type="FunFam" id="3.40.50.300:FF:000752">
    <property type="entry name" value="ATP-dependent DNA helicase"/>
    <property type="match status" value="1"/>
</dbReference>
<keyword evidence="14 17" id="KW-0539">Nucleus</keyword>
<dbReference type="Pfam" id="PF16124">
    <property type="entry name" value="RecQ_Zn_bind"/>
    <property type="match status" value="1"/>
</dbReference>
<evidence type="ECO:0000256" key="16">
    <source>
        <dbReference type="ARBA" id="ARBA00048778"/>
    </source>
</evidence>
<dbReference type="Pfam" id="PF00270">
    <property type="entry name" value="DEAD"/>
    <property type="match status" value="1"/>
</dbReference>
<dbReference type="CDD" id="cd18015">
    <property type="entry name" value="DEXHc_RecQ1"/>
    <property type="match status" value="1"/>
</dbReference>
<protein>
    <recommendedName>
        <fullName evidence="17">ATP-dependent DNA helicase</fullName>
        <ecNumber evidence="17">5.6.2.4</ecNumber>
    </recommendedName>
</protein>
<evidence type="ECO:0000256" key="12">
    <source>
        <dbReference type="ARBA" id="ARBA00023125"/>
    </source>
</evidence>
<dbReference type="RefSeq" id="XP_029638828.1">
    <property type="nucleotide sequence ID" value="XM_029782968.2"/>
</dbReference>
<keyword evidence="11 17" id="KW-0067">ATP-binding</keyword>
<dbReference type="InterPro" id="IPR011545">
    <property type="entry name" value="DEAD/DEAH_box_helicase_dom"/>
</dbReference>
<sequence length="663" mass="75745">MDTYRKELADVKQQLVETEQLLQDVLKRQSALLQKKEELETILRESSSKPKKDDKDWSLTDFKWSLKLKEKMKSVFHIDKLRPLQMETMNVTMVGEDCLLIMPTGGGKSLCFQLPAIISNGITLVVSPLISLVEDQLVALESLKIEAKTLNSSTERTEATRIMNAMLDKNDPLKILYVTPEKLAKSKRFMAKLEKMYQLGRFSRLVIDEVHCCSQWGHDFRPDYKFLGIMKRQFPEVPILGLTATATVKVLNDVKKILCLNECILFRASFNRPNLFYEIRSKSSNAKEVLKEISEDILKKFRGLSGIVYCFSRRESEDVTVGLRELGVRVGCYHSDLTSSHRRKVHRAWLANDIQVIVATVAFGMGIDKPDVRFVIHHSLSKSMENLYQESGRAGRDDKVAHCIIYYRLNDVMRQSTMVFTEQTGIENLYALMDYCSDVSRCRRSMIARHFGETWSSSDCNHMCDNCKAASTSTIKTKNVNKYAADVLTLVKRGRQIEQFHTLTKLVDAWFGKGAPTLRVREIKAPTLTRQTCERIIAMMLLKGYLKEDFHFTPYSTISYIMSGPKSSFITANHEVSLDFQVPSHAKDKSVLSETSSKSEVKSSNKRTSLPVHDVDSENSPPRKISKRPIIIDDDDDEEEEEEESTENSDSNDFIPQKPPKHE</sequence>
<evidence type="ECO:0000313" key="22">
    <source>
        <dbReference type="Proteomes" id="UP000515154"/>
    </source>
</evidence>
<comment type="catalytic activity">
    <reaction evidence="15 17">
        <text>Couples ATP hydrolysis with the unwinding of duplex DNA by translocating in the 3'-5' direction.</text>
        <dbReference type="EC" id="5.6.2.4"/>
    </reaction>
</comment>
<evidence type="ECO:0000256" key="13">
    <source>
        <dbReference type="ARBA" id="ARBA00023235"/>
    </source>
</evidence>
<keyword evidence="10" id="KW-0862">Zinc</keyword>
<proteinExistence type="inferred from homology"/>
<evidence type="ECO:0000256" key="3">
    <source>
        <dbReference type="ARBA" id="ARBA00001947"/>
    </source>
</evidence>
<dbReference type="PROSITE" id="PS51192">
    <property type="entry name" value="HELICASE_ATP_BIND_1"/>
    <property type="match status" value="1"/>
</dbReference>
<dbReference type="Pfam" id="PF00271">
    <property type="entry name" value="Helicase_C"/>
    <property type="match status" value="1"/>
</dbReference>
<evidence type="ECO:0000256" key="19">
    <source>
        <dbReference type="SAM" id="MobiDB-lite"/>
    </source>
</evidence>
<evidence type="ECO:0000259" key="21">
    <source>
        <dbReference type="PROSITE" id="PS51194"/>
    </source>
</evidence>
<keyword evidence="18" id="KW-0175">Coiled coil</keyword>
<dbReference type="GO" id="GO:0005694">
    <property type="term" value="C:chromosome"/>
    <property type="evidence" value="ECO:0007669"/>
    <property type="project" value="TreeGrafter"/>
</dbReference>
<evidence type="ECO:0000256" key="8">
    <source>
        <dbReference type="ARBA" id="ARBA00022801"/>
    </source>
</evidence>
<keyword evidence="8 17" id="KW-0378">Hydrolase</keyword>
<keyword evidence="13" id="KW-0413">Isomerase</keyword>